<dbReference type="GO" id="GO:0005694">
    <property type="term" value="C:chromosome"/>
    <property type="evidence" value="ECO:0007669"/>
    <property type="project" value="TreeGrafter"/>
</dbReference>
<dbReference type="GO" id="GO:0007059">
    <property type="term" value="P:chromosome segregation"/>
    <property type="evidence" value="ECO:0007669"/>
    <property type="project" value="TreeGrafter"/>
</dbReference>
<dbReference type="InterPro" id="IPR036086">
    <property type="entry name" value="ParB/Sulfiredoxin_sf"/>
</dbReference>
<dbReference type="InterPro" id="IPR004437">
    <property type="entry name" value="ParB/RepB/Spo0J"/>
</dbReference>
<dbReference type="CDD" id="cd16398">
    <property type="entry name" value="KorB_N_like"/>
    <property type="match status" value="1"/>
</dbReference>
<organism evidence="4 5">
    <name type="scientific">Aquariibacter albus</name>
    <dbReference type="NCBI Taxonomy" id="2759899"/>
    <lineage>
        <taxon>Bacteria</taxon>
        <taxon>Pseudomonadati</taxon>
        <taxon>Pseudomonadota</taxon>
        <taxon>Betaproteobacteria</taxon>
        <taxon>Burkholderiales</taxon>
        <taxon>Sphaerotilaceae</taxon>
        <taxon>Aquariibacter</taxon>
    </lineage>
</organism>
<evidence type="ECO:0000313" key="5">
    <source>
        <dbReference type="Proteomes" id="UP000586093"/>
    </source>
</evidence>
<dbReference type="SUPFAM" id="SSF109709">
    <property type="entry name" value="KorB DNA-binding domain-like"/>
    <property type="match status" value="1"/>
</dbReference>
<feature type="region of interest" description="Disordered" evidence="2">
    <location>
        <begin position="217"/>
        <end position="252"/>
    </location>
</feature>
<dbReference type="SMART" id="SM00470">
    <property type="entry name" value="ParB"/>
    <property type="match status" value="1"/>
</dbReference>
<dbReference type="PANTHER" id="PTHR33375">
    <property type="entry name" value="CHROMOSOME-PARTITIONING PROTEIN PARB-RELATED"/>
    <property type="match status" value="1"/>
</dbReference>
<dbReference type="Gene3D" id="1.10.10.730">
    <property type="entry name" value="KorB DNA-binding domain"/>
    <property type="match status" value="1"/>
</dbReference>
<reference evidence="4 5" key="1">
    <citation type="submission" date="2020-08" db="EMBL/GenBank/DDBJ databases">
        <title>Aquariorum lacteus gen. nov., sp. nov., a new member of the family Comamonadaceae, isolated from freshwater aquarium.</title>
        <authorList>
            <person name="Chun S.-J."/>
        </authorList>
    </citation>
    <scope>NUCLEOTIDE SEQUENCE [LARGE SCALE GENOMIC DNA]</scope>
    <source>
        <strain evidence="4 5">SJAQ100</strain>
    </source>
</reference>
<dbReference type="Pfam" id="PF02195">
    <property type="entry name" value="ParB_N"/>
    <property type="match status" value="1"/>
</dbReference>
<dbReference type="RefSeq" id="WP_182662380.1">
    <property type="nucleotide sequence ID" value="NZ_JACIVI010000001.1"/>
</dbReference>
<evidence type="ECO:0000256" key="2">
    <source>
        <dbReference type="SAM" id="MobiDB-lite"/>
    </source>
</evidence>
<name>A0A839HGR3_9BURK</name>
<protein>
    <submittedName>
        <fullName evidence="4">ParB/RepB/Spo0J family partition protein</fullName>
    </submittedName>
</protein>
<accession>A0A839HGR3</accession>
<evidence type="ECO:0000256" key="1">
    <source>
        <dbReference type="ARBA" id="ARBA00006295"/>
    </source>
</evidence>
<evidence type="ECO:0000313" key="4">
    <source>
        <dbReference type="EMBL" id="MBB1161527.1"/>
    </source>
</evidence>
<sequence length="305" mass="33666">MPLQLDDLAGLDAPSPTASGEPLQLSVADIDEDPEQPRHEFDANALQELAATIRERGVRQPISVRPHLQAAGRWVLNFGARRLRASKLAGLDTIPAFVDTTADRYDQVIENEQREGLKPLELALFVQKRLALGDRQADIARQLGRSRQWVTLATALIEAPDWLLQAYREGRCRGMNELYELRRLHGEHAGAVEAWTARERSITRDRLMALRAELSATVAPDPSEATRPGSPPQPVQQAGSPVELDEARSPRSTKRIHVEFDGQDYQLVVSVAPEQSGHVYVRPLVGGPRRLAPAASLKLLGFVDG</sequence>
<feature type="region of interest" description="Disordered" evidence="2">
    <location>
        <begin position="1"/>
        <end position="22"/>
    </location>
</feature>
<dbReference type="GO" id="GO:0003677">
    <property type="term" value="F:DNA binding"/>
    <property type="evidence" value="ECO:0007669"/>
    <property type="project" value="InterPro"/>
</dbReference>
<gene>
    <name evidence="4" type="ORF">H4F90_05980</name>
</gene>
<evidence type="ECO:0000259" key="3">
    <source>
        <dbReference type="SMART" id="SM00470"/>
    </source>
</evidence>
<comment type="caution">
    <text evidence="4">The sequence shown here is derived from an EMBL/GenBank/DDBJ whole genome shotgun (WGS) entry which is preliminary data.</text>
</comment>
<dbReference type="InterPro" id="IPR042075">
    <property type="entry name" value="KorB_DNA-db"/>
</dbReference>
<dbReference type="EMBL" id="JACIVI010000001">
    <property type="protein sequence ID" value="MBB1161527.1"/>
    <property type="molecule type" value="Genomic_DNA"/>
</dbReference>
<keyword evidence="5" id="KW-1185">Reference proteome</keyword>
<dbReference type="InterPro" id="IPR003115">
    <property type="entry name" value="ParB_N"/>
</dbReference>
<dbReference type="SUPFAM" id="SSF110849">
    <property type="entry name" value="ParB/Sulfiredoxin"/>
    <property type="match status" value="1"/>
</dbReference>
<dbReference type="PANTHER" id="PTHR33375:SF1">
    <property type="entry name" value="CHROMOSOME-PARTITIONING PROTEIN PARB-RELATED"/>
    <property type="match status" value="1"/>
</dbReference>
<dbReference type="InterPro" id="IPR013741">
    <property type="entry name" value="KorB_domain"/>
</dbReference>
<dbReference type="Gene3D" id="6.10.250.140">
    <property type="match status" value="1"/>
</dbReference>
<dbReference type="Gene3D" id="3.90.1530.30">
    <property type="match status" value="1"/>
</dbReference>
<dbReference type="AlphaFoldDB" id="A0A839HGR3"/>
<dbReference type="Proteomes" id="UP000586093">
    <property type="component" value="Unassembled WGS sequence"/>
</dbReference>
<comment type="similarity">
    <text evidence="1">Belongs to the ParB family.</text>
</comment>
<dbReference type="Pfam" id="PF08535">
    <property type="entry name" value="KorB"/>
    <property type="match status" value="1"/>
</dbReference>
<dbReference type="NCBIfam" id="TIGR00180">
    <property type="entry name" value="parB_part"/>
    <property type="match status" value="1"/>
</dbReference>
<proteinExistence type="inferred from homology"/>
<dbReference type="InterPro" id="IPR050336">
    <property type="entry name" value="Chromosome_partition/occlusion"/>
</dbReference>
<feature type="domain" description="ParB-like N-terminal" evidence="3">
    <location>
        <begin position="23"/>
        <end position="112"/>
    </location>
</feature>